<name>A0A645D1Q1_9ZZZZ</name>
<dbReference type="AlphaFoldDB" id="A0A645D1Q1"/>
<organism evidence="1">
    <name type="scientific">bioreactor metagenome</name>
    <dbReference type="NCBI Taxonomy" id="1076179"/>
    <lineage>
        <taxon>unclassified sequences</taxon>
        <taxon>metagenomes</taxon>
        <taxon>ecological metagenomes</taxon>
    </lineage>
</organism>
<comment type="caution">
    <text evidence="1">The sequence shown here is derived from an EMBL/GenBank/DDBJ whole genome shotgun (WGS) entry which is preliminary data.</text>
</comment>
<dbReference type="Pfam" id="PF10084">
    <property type="entry name" value="DUF2322"/>
    <property type="match status" value="1"/>
</dbReference>
<gene>
    <name evidence="1" type="ORF">SDC9_130154</name>
</gene>
<accession>A0A645D1Q1</accession>
<reference evidence="1" key="1">
    <citation type="submission" date="2019-08" db="EMBL/GenBank/DDBJ databases">
        <authorList>
            <person name="Kucharzyk K."/>
            <person name="Murdoch R.W."/>
            <person name="Higgins S."/>
            <person name="Loffler F."/>
        </authorList>
    </citation>
    <scope>NUCLEOTIDE SEQUENCE</scope>
</reference>
<sequence>MAFADNLRQLPSVAHIAALHLLDASGNVVATIPNAPGKTGSLTLYAALAAKHGAINEAAAREGLELFAEHTEDARQHPGNHPNIDRLFEVIANGQSLAVRIDPQA</sequence>
<protein>
    <recommendedName>
        <fullName evidence="2">DUF2322 family protein</fullName>
    </recommendedName>
</protein>
<dbReference type="PIRSF" id="PIRSF019302">
    <property type="entry name" value="UCP019302"/>
    <property type="match status" value="1"/>
</dbReference>
<evidence type="ECO:0008006" key="2">
    <source>
        <dbReference type="Google" id="ProtNLM"/>
    </source>
</evidence>
<evidence type="ECO:0000313" key="1">
    <source>
        <dbReference type="EMBL" id="MPM83091.1"/>
    </source>
</evidence>
<dbReference type="InterPro" id="IPR016755">
    <property type="entry name" value="UCP019302"/>
</dbReference>
<dbReference type="EMBL" id="VSSQ01031979">
    <property type="protein sequence ID" value="MPM83091.1"/>
    <property type="molecule type" value="Genomic_DNA"/>
</dbReference>
<proteinExistence type="predicted"/>